<protein>
    <submittedName>
        <fullName evidence="2">Uncharacterized protein</fullName>
    </submittedName>
</protein>
<feature type="region of interest" description="Disordered" evidence="1">
    <location>
        <begin position="110"/>
        <end position="140"/>
    </location>
</feature>
<dbReference type="HOGENOM" id="CLU_1741738_0_0_1"/>
<reference evidence="2 3" key="1">
    <citation type="submission" date="2014-06" db="EMBL/GenBank/DDBJ databases">
        <title>Evolutionary Origins and Diversification of the Mycorrhizal Mutualists.</title>
        <authorList>
            <consortium name="DOE Joint Genome Institute"/>
            <consortium name="Mycorrhizal Genomics Consortium"/>
            <person name="Kohler A."/>
            <person name="Kuo A."/>
            <person name="Nagy L.G."/>
            <person name="Floudas D."/>
            <person name="Copeland A."/>
            <person name="Barry K.W."/>
            <person name="Cichocki N."/>
            <person name="Veneault-Fourrey C."/>
            <person name="LaButti K."/>
            <person name="Lindquist E.A."/>
            <person name="Lipzen A."/>
            <person name="Lundell T."/>
            <person name="Morin E."/>
            <person name="Murat C."/>
            <person name="Riley R."/>
            <person name="Ohm R."/>
            <person name="Sun H."/>
            <person name="Tunlid A."/>
            <person name="Henrissat B."/>
            <person name="Grigoriev I.V."/>
            <person name="Hibbett D.S."/>
            <person name="Martin F."/>
        </authorList>
    </citation>
    <scope>NUCLEOTIDE SEQUENCE [LARGE SCALE GENOMIC DNA]</scope>
    <source>
        <strain evidence="2 3">SS14</strain>
    </source>
</reference>
<keyword evidence="3" id="KW-1185">Reference proteome</keyword>
<dbReference type="Proteomes" id="UP000054279">
    <property type="component" value="Unassembled WGS sequence"/>
</dbReference>
<name>A0A0C9VZC1_SPHS4</name>
<organism evidence="2 3">
    <name type="scientific">Sphaerobolus stellatus (strain SS14)</name>
    <dbReference type="NCBI Taxonomy" id="990650"/>
    <lineage>
        <taxon>Eukaryota</taxon>
        <taxon>Fungi</taxon>
        <taxon>Dikarya</taxon>
        <taxon>Basidiomycota</taxon>
        <taxon>Agaricomycotina</taxon>
        <taxon>Agaricomycetes</taxon>
        <taxon>Phallomycetidae</taxon>
        <taxon>Geastrales</taxon>
        <taxon>Sphaerobolaceae</taxon>
        <taxon>Sphaerobolus</taxon>
    </lineage>
</organism>
<sequence>MARHPCNRAEKRRFSVLAAYLKAHRRSTSWPLPISRPINGTLAFSTEDSAQATASCQRVSPKLEPRWCGHHLEFNSTQALFHTQRVSPRPNSLVVGLDKMDEVGRNILPDVGPDVNEASRTKSTYPSFEAPPTPSQALPPTTQLAYEADESSPTHGLVPW</sequence>
<gene>
    <name evidence="2" type="ORF">M422DRAFT_30530</name>
</gene>
<evidence type="ECO:0000313" key="3">
    <source>
        <dbReference type="Proteomes" id="UP000054279"/>
    </source>
</evidence>
<evidence type="ECO:0000256" key="1">
    <source>
        <dbReference type="SAM" id="MobiDB-lite"/>
    </source>
</evidence>
<proteinExistence type="predicted"/>
<dbReference type="AlphaFoldDB" id="A0A0C9VZC1"/>
<evidence type="ECO:0000313" key="2">
    <source>
        <dbReference type="EMBL" id="KIJ44410.1"/>
    </source>
</evidence>
<accession>A0A0C9VZC1</accession>
<dbReference type="EMBL" id="KN837118">
    <property type="protein sequence ID" value="KIJ44410.1"/>
    <property type="molecule type" value="Genomic_DNA"/>
</dbReference>